<evidence type="ECO:0000313" key="7">
    <source>
        <dbReference type="Proteomes" id="UP000603434"/>
    </source>
</evidence>
<keyword evidence="4" id="KW-0411">Iron-sulfur</keyword>
<organism evidence="6 7">
    <name type="scientific">Candidatus Desulfatibia profunda</name>
    <dbReference type="NCBI Taxonomy" id="2841695"/>
    <lineage>
        <taxon>Bacteria</taxon>
        <taxon>Pseudomonadati</taxon>
        <taxon>Thermodesulfobacteriota</taxon>
        <taxon>Desulfobacteria</taxon>
        <taxon>Desulfobacterales</taxon>
        <taxon>Desulfobacterales incertae sedis</taxon>
        <taxon>Candidatus Desulfatibia</taxon>
    </lineage>
</organism>
<dbReference type="EMBL" id="JACNJH010000066">
    <property type="protein sequence ID" value="MBC8360128.1"/>
    <property type="molecule type" value="Genomic_DNA"/>
</dbReference>
<comment type="caution">
    <text evidence="6">The sequence shown here is derived from an EMBL/GenBank/DDBJ whole genome shotgun (WGS) entry which is preliminary data.</text>
</comment>
<dbReference type="AlphaFoldDB" id="A0A8J6TL23"/>
<evidence type="ECO:0000259" key="5">
    <source>
        <dbReference type="Pfam" id="PF02662"/>
    </source>
</evidence>
<evidence type="ECO:0000256" key="4">
    <source>
        <dbReference type="ARBA" id="ARBA00023014"/>
    </source>
</evidence>
<dbReference type="GO" id="GO:0016491">
    <property type="term" value="F:oxidoreductase activity"/>
    <property type="evidence" value="ECO:0007669"/>
    <property type="project" value="UniProtKB-KW"/>
</dbReference>
<keyword evidence="3" id="KW-0408">Iron</keyword>
<dbReference type="Pfam" id="PF02662">
    <property type="entry name" value="FlpD"/>
    <property type="match status" value="1"/>
</dbReference>
<name>A0A8J6TL23_9BACT</name>
<evidence type="ECO:0000313" key="6">
    <source>
        <dbReference type="EMBL" id="MBC8360128.1"/>
    </source>
</evidence>
<sequence length="134" mass="14728">MDPNFKPKITVFHCINIFYEGVSLPGGGEDNCELHVVKLPCSGMVKDIVLLKAFEAGADAVVVLVCPEEQCRHVQGSIRARKRVEWVQKLLDEIGLDGRRLSIFNIPSKDEASVAVILRRTFSDLAELGPNPAA</sequence>
<dbReference type="GO" id="GO:0051536">
    <property type="term" value="F:iron-sulfur cluster binding"/>
    <property type="evidence" value="ECO:0007669"/>
    <property type="project" value="UniProtKB-KW"/>
</dbReference>
<keyword evidence="2" id="KW-0560">Oxidoreductase</keyword>
<accession>A0A8J6TL23</accession>
<dbReference type="InterPro" id="IPR003813">
    <property type="entry name" value="MvhD/FlpD"/>
</dbReference>
<proteinExistence type="predicted"/>
<dbReference type="GO" id="GO:0046872">
    <property type="term" value="F:metal ion binding"/>
    <property type="evidence" value="ECO:0007669"/>
    <property type="project" value="UniProtKB-KW"/>
</dbReference>
<gene>
    <name evidence="6" type="ORF">H8E23_01855</name>
</gene>
<reference evidence="6 7" key="1">
    <citation type="submission" date="2020-08" db="EMBL/GenBank/DDBJ databases">
        <title>Bridging the membrane lipid divide: bacteria of the FCB group superphylum have the potential to synthesize archaeal ether lipids.</title>
        <authorList>
            <person name="Villanueva L."/>
            <person name="Von Meijenfeldt F.A.B."/>
            <person name="Westbye A.B."/>
            <person name="Yadav S."/>
            <person name="Hopmans E.C."/>
            <person name="Dutilh B.E."/>
            <person name="Sinninghe Damste J.S."/>
        </authorList>
    </citation>
    <scope>NUCLEOTIDE SEQUENCE [LARGE SCALE GENOMIC DNA]</scope>
    <source>
        <strain evidence="6">NIOZ-UU30</strain>
    </source>
</reference>
<dbReference type="Proteomes" id="UP000603434">
    <property type="component" value="Unassembled WGS sequence"/>
</dbReference>
<evidence type="ECO:0000256" key="3">
    <source>
        <dbReference type="ARBA" id="ARBA00023004"/>
    </source>
</evidence>
<feature type="domain" description="F420-non-reducing hydrogenase iron-sulfur subunit D" evidence="5">
    <location>
        <begin position="9"/>
        <end position="129"/>
    </location>
</feature>
<evidence type="ECO:0000256" key="2">
    <source>
        <dbReference type="ARBA" id="ARBA00023002"/>
    </source>
</evidence>
<keyword evidence="1" id="KW-0479">Metal-binding</keyword>
<protein>
    <submittedName>
        <fullName evidence="6">Hydrogenase iron-sulfur subunit</fullName>
    </submittedName>
</protein>
<evidence type="ECO:0000256" key="1">
    <source>
        <dbReference type="ARBA" id="ARBA00022723"/>
    </source>
</evidence>